<dbReference type="GO" id="GO:0071793">
    <property type="term" value="P:bacillithiol biosynthetic process"/>
    <property type="evidence" value="ECO:0007669"/>
    <property type="project" value="InterPro"/>
</dbReference>
<dbReference type="OMA" id="YYYMING"/>
<comment type="cofactor">
    <cofactor evidence="1">
        <name>Zn(2+)</name>
        <dbReference type="ChEBI" id="CHEBI:29105"/>
    </cofactor>
</comment>
<dbReference type="Pfam" id="PF02585">
    <property type="entry name" value="PIG-L"/>
    <property type="match status" value="1"/>
</dbReference>
<dbReference type="PANTHER" id="PTHR12993">
    <property type="entry name" value="N-ACETYLGLUCOSAMINYL-PHOSPHATIDYLINOSITOL DE-N-ACETYLASE-RELATED"/>
    <property type="match status" value="1"/>
</dbReference>
<dbReference type="InterPro" id="IPR003737">
    <property type="entry name" value="GlcNAc_PI_deacetylase-related"/>
</dbReference>
<dbReference type="EMBL" id="NPCC01000005">
    <property type="protein sequence ID" value="PAE89979.1"/>
    <property type="molecule type" value="Genomic_DNA"/>
</dbReference>
<dbReference type="InterPro" id="IPR024078">
    <property type="entry name" value="LmbE-like_dom_sf"/>
</dbReference>
<dbReference type="AlphaFoldDB" id="A0A268P390"/>
<dbReference type="InterPro" id="IPR023842">
    <property type="entry name" value="Bacillithiol_biosynth_BshB1"/>
</dbReference>
<dbReference type="PANTHER" id="PTHR12993:SF30">
    <property type="entry name" value="N-ACETYL-ALPHA-D-GLUCOSAMINYL L-MALATE DEACETYLASE 1"/>
    <property type="match status" value="1"/>
</dbReference>
<dbReference type="SUPFAM" id="SSF102588">
    <property type="entry name" value="LmbE-like"/>
    <property type="match status" value="1"/>
</dbReference>
<dbReference type="Gene3D" id="3.40.50.10320">
    <property type="entry name" value="LmbE-like"/>
    <property type="match status" value="1"/>
</dbReference>
<dbReference type="GO" id="GO:0016811">
    <property type="term" value="F:hydrolase activity, acting on carbon-nitrogen (but not peptide) bonds, in linear amides"/>
    <property type="evidence" value="ECO:0007669"/>
    <property type="project" value="TreeGrafter"/>
</dbReference>
<reference evidence="2 3" key="1">
    <citation type="submission" date="2017-07" db="EMBL/GenBank/DDBJ databases">
        <title>Isolation and whole genome analysis of endospore-forming bacteria from heroin.</title>
        <authorList>
            <person name="Kalinowski J."/>
            <person name="Ahrens B."/>
            <person name="Al-Dilaimi A."/>
            <person name="Winkler A."/>
            <person name="Wibberg D."/>
            <person name="Schleenbecker U."/>
            <person name="Ruckert C."/>
            <person name="Wolfel R."/>
            <person name="Grass G."/>
        </authorList>
    </citation>
    <scope>NUCLEOTIDE SEQUENCE [LARGE SCALE GENOMIC DNA]</scope>
    <source>
        <strain evidence="2 3">7539</strain>
    </source>
</reference>
<accession>A0A268P390</accession>
<comment type="caution">
    <text evidence="2">The sequence shown here is derived from an EMBL/GenBank/DDBJ whole genome shotgun (WGS) entry which is preliminary data.</text>
</comment>
<sequence>MAETVDILACGAHPDDIEIGMGGTVATYIQKGYNVAFLTLTLAELSSNGDIASRQQEAKAAAEQLGVRARYQLELPDRGLTYIGEEKLEEVVDIIRLTRPTLVFMPAADRHPDHGQCGALIKEAIFNAGIRRYGNGEPHKVKAAYSYFINGFAKPDFVVDVTDNHSAKVAALQAYKSQFVAQGGVQTPLTDGYIEAVIARDRLFGKEVGVALAEGFVAEKPLVMANLLEGCGR</sequence>
<dbReference type="RefSeq" id="WP_011246914.1">
    <property type="nucleotide sequence ID" value="NZ_BOQQ01000003.1"/>
</dbReference>
<organism evidence="2 3">
    <name type="scientific">Shouchella clausii</name>
    <name type="common">Alkalihalobacillus clausii</name>
    <dbReference type="NCBI Taxonomy" id="79880"/>
    <lineage>
        <taxon>Bacteria</taxon>
        <taxon>Bacillati</taxon>
        <taxon>Bacillota</taxon>
        <taxon>Bacilli</taxon>
        <taxon>Bacillales</taxon>
        <taxon>Bacillaceae</taxon>
        <taxon>Shouchella</taxon>
    </lineage>
</organism>
<dbReference type="Proteomes" id="UP000216207">
    <property type="component" value="Unassembled WGS sequence"/>
</dbReference>
<name>A0A268P390_SHOCL</name>
<dbReference type="GO" id="GO:0019213">
    <property type="term" value="F:deacetylase activity"/>
    <property type="evidence" value="ECO:0007669"/>
    <property type="project" value="InterPro"/>
</dbReference>
<dbReference type="NCBIfam" id="TIGR04001">
    <property type="entry name" value="thiol_BshB1"/>
    <property type="match status" value="1"/>
</dbReference>
<proteinExistence type="predicted"/>
<evidence type="ECO:0000313" key="3">
    <source>
        <dbReference type="Proteomes" id="UP000216207"/>
    </source>
</evidence>
<evidence type="ECO:0000313" key="2">
    <source>
        <dbReference type="EMBL" id="PAE89979.1"/>
    </source>
</evidence>
<protein>
    <submittedName>
        <fullName evidence="2">Bacillithiol biosynthesis deacetylase BshB1</fullName>
    </submittedName>
</protein>
<evidence type="ECO:0000256" key="1">
    <source>
        <dbReference type="ARBA" id="ARBA00001947"/>
    </source>
</evidence>
<gene>
    <name evidence="2" type="primary">bshB1</name>
    <name evidence="2" type="ORF">CHH72_03045</name>
</gene>